<dbReference type="AlphaFoldDB" id="A0A7J7JYM6"/>
<accession>A0A7J7JYM6</accession>
<protein>
    <submittedName>
        <fullName evidence="1">Uncharacterized protein</fullName>
    </submittedName>
</protein>
<sequence>MVRQVTIKEAFFADDAALATFAKLINHVASVSRRLERWDRVLTKHPHRKITLLQQCLDLCQFQLGVLRLGQVLTTALASNFYLCNERFVNLHLLYLCICS</sequence>
<gene>
    <name evidence="1" type="ORF">EB796_010694</name>
</gene>
<dbReference type="Proteomes" id="UP000593567">
    <property type="component" value="Unassembled WGS sequence"/>
</dbReference>
<evidence type="ECO:0000313" key="1">
    <source>
        <dbReference type="EMBL" id="KAF6030995.1"/>
    </source>
</evidence>
<evidence type="ECO:0000313" key="2">
    <source>
        <dbReference type="Proteomes" id="UP000593567"/>
    </source>
</evidence>
<reference evidence="1" key="1">
    <citation type="submission" date="2020-06" db="EMBL/GenBank/DDBJ databases">
        <title>Draft genome of Bugula neritina, a colonial animal packing powerful symbionts and potential medicines.</title>
        <authorList>
            <person name="Rayko M."/>
        </authorList>
    </citation>
    <scope>NUCLEOTIDE SEQUENCE [LARGE SCALE GENOMIC DNA]</scope>
    <source>
        <strain evidence="1">Kwan_BN1</strain>
    </source>
</reference>
<proteinExistence type="predicted"/>
<keyword evidence="2" id="KW-1185">Reference proteome</keyword>
<name>A0A7J7JYM6_BUGNE</name>
<organism evidence="1 2">
    <name type="scientific">Bugula neritina</name>
    <name type="common">Brown bryozoan</name>
    <name type="synonym">Sertularia neritina</name>
    <dbReference type="NCBI Taxonomy" id="10212"/>
    <lineage>
        <taxon>Eukaryota</taxon>
        <taxon>Metazoa</taxon>
        <taxon>Spiralia</taxon>
        <taxon>Lophotrochozoa</taxon>
        <taxon>Bryozoa</taxon>
        <taxon>Gymnolaemata</taxon>
        <taxon>Cheilostomatida</taxon>
        <taxon>Flustrina</taxon>
        <taxon>Buguloidea</taxon>
        <taxon>Bugulidae</taxon>
        <taxon>Bugula</taxon>
    </lineage>
</organism>
<comment type="caution">
    <text evidence="1">The sequence shown here is derived from an EMBL/GenBank/DDBJ whole genome shotgun (WGS) entry which is preliminary data.</text>
</comment>
<dbReference type="EMBL" id="VXIV02001645">
    <property type="protein sequence ID" value="KAF6030995.1"/>
    <property type="molecule type" value="Genomic_DNA"/>
</dbReference>